<feature type="transmembrane region" description="Helical" evidence="1">
    <location>
        <begin position="21"/>
        <end position="41"/>
    </location>
</feature>
<feature type="transmembrane region" description="Helical" evidence="1">
    <location>
        <begin position="176"/>
        <end position="194"/>
    </location>
</feature>
<feature type="transmembrane region" description="Helical" evidence="1">
    <location>
        <begin position="144"/>
        <end position="164"/>
    </location>
</feature>
<organism evidence="3 4">
    <name type="scientific">Paraglaciecola hydrolytica</name>
    <dbReference type="NCBI Taxonomy" id="1799789"/>
    <lineage>
        <taxon>Bacteria</taxon>
        <taxon>Pseudomonadati</taxon>
        <taxon>Pseudomonadota</taxon>
        <taxon>Gammaproteobacteria</taxon>
        <taxon>Alteromonadales</taxon>
        <taxon>Alteromonadaceae</taxon>
        <taxon>Paraglaciecola</taxon>
    </lineage>
</organism>
<dbReference type="Pfam" id="PF11992">
    <property type="entry name" value="TgpA_N"/>
    <property type="match status" value="1"/>
</dbReference>
<dbReference type="Gene3D" id="3.10.620.30">
    <property type="match status" value="1"/>
</dbReference>
<evidence type="ECO:0000313" key="4">
    <source>
        <dbReference type="Proteomes" id="UP000070299"/>
    </source>
</evidence>
<dbReference type="Pfam" id="PF01841">
    <property type="entry name" value="Transglut_core"/>
    <property type="match status" value="1"/>
</dbReference>
<dbReference type="PANTHER" id="PTHR42736:SF1">
    <property type="entry name" value="PROTEIN-GLUTAMINE GAMMA-GLUTAMYLTRANSFERASE"/>
    <property type="match status" value="1"/>
</dbReference>
<feature type="transmembrane region" description="Helical" evidence="1">
    <location>
        <begin position="121"/>
        <end position="138"/>
    </location>
</feature>
<feature type="transmembrane region" description="Helical" evidence="1">
    <location>
        <begin position="47"/>
        <end position="66"/>
    </location>
</feature>
<name>A0A136A2K4_9ALTE</name>
<feature type="transmembrane region" description="Helical" evidence="1">
    <location>
        <begin position="73"/>
        <end position="90"/>
    </location>
</feature>
<dbReference type="AlphaFoldDB" id="A0A136A2K4"/>
<dbReference type="STRING" id="1799789.AX660_11245"/>
<keyword evidence="1" id="KW-1133">Transmembrane helix</keyword>
<dbReference type="InterPro" id="IPR002931">
    <property type="entry name" value="Transglutaminase-like"/>
</dbReference>
<evidence type="ECO:0000259" key="2">
    <source>
        <dbReference type="SMART" id="SM00460"/>
    </source>
</evidence>
<dbReference type="InterPro" id="IPR038765">
    <property type="entry name" value="Papain-like_cys_pep_sf"/>
</dbReference>
<evidence type="ECO:0000313" key="3">
    <source>
        <dbReference type="EMBL" id="KXI29444.1"/>
    </source>
</evidence>
<keyword evidence="1" id="KW-0472">Membrane</keyword>
<dbReference type="EMBL" id="LSNE01000005">
    <property type="protein sequence ID" value="KXI29444.1"/>
    <property type="molecule type" value="Genomic_DNA"/>
</dbReference>
<protein>
    <recommendedName>
        <fullName evidence="2">Transglutaminase-like domain-containing protein</fullName>
    </recommendedName>
</protein>
<sequence length="700" mass="80099">MFKSKRNKVKQSAARDRQHQANNPAFIICSLVLIIFDLSLLDTVLGWISLLVACSVTIRIAIYFAYQKHMPTLRTLNLLALLSIIGLIYSAWPLGFLIGMVNLLVLACALKLMQVRSQRDFYQLVVSLLFLLGCGFIFQQSMAFTLLYSLLSLAVILALGFFHAPNLKVKQQLKQLTMLCLQALPIGLLLFLLLPQLPPLWQTPKAKSSETGLADKITPGDIARLSQSSELAFRATFEGNAPTQQNRYWRAIVMEDFDGRSWQIHPLRKQNRRFQQLVQQEFSPIVAGPSIDYDVIAEPTQQHWLYALDIAVPRTVKSQSEIWQSDEFQLISHQPLVSQYQYALRSYVQTMPRQPLSELDRKLNLSLPTQGNPLTQKWVSTLRQQYPHEQAFINVLLDYFKTENFSYTLRPKPMFVDPVDTFLFEQQAGFCSHYASALAYSLRLGGIPARIVAGYQGGELMAKARQQQYLSVYQYDAHAWVEAWLPDSGWTRLDPTTLVAPDRINFGLRQAMQEEGSFLADSPFALARLTNIALFNNLRLLLADMDYNWSRWVLGFDSQKQQDLFKAIVGKLTPQRLAMLGLAIVAVIGLLLTLFFMPHWYANRLNPVQALYQKALTLLGKNGQIRAHWQGPLDFSLHIQQHLPEAISQPFKRLTESYLQLNYQTQGQDKHKSVSHKKSINTMRRELRLLKNQLSKHQFL</sequence>
<feature type="domain" description="Transglutaminase-like" evidence="2">
    <location>
        <begin position="423"/>
        <end position="497"/>
    </location>
</feature>
<keyword evidence="4" id="KW-1185">Reference proteome</keyword>
<dbReference type="InterPro" id="IPR021878">
    <property type="entry name" value="TgpA_N"/>
</dbReference>
<comment type="caution">
    <text evidence="3">The sequence shown here is derived from an EMBL/GenBank/DDBJ whole genome shotgun (WGS) entry which is preliminary data.</text>
</comment>
<gene>
    <name evidence="3" type="ORF">AX660_11245</name>
</gene>
<accession>A0A136A2K4</accession>
<keyword evidence="1" id="KW-0812">Transmembrane</keyword>
<evidence type="ECO:0000256" key="1">
    <source>
        <dbReference type="SAM" id="Phobius"/>
    </source>
</evidence>
<proteinExistence type="predicted"/>
<dbReference type="InterPro" id="IPR052901">
    <property type="entry name" value="Bact_TGase-like"/>
</dbReference>
<dbReference type="SUPFAM" id="SSF54001">
    <property type="entry name" value="Cysteine proteinases"/>
    <property type="match status" value="1"/>
</dbReference>
<dbReference type="Proteomes" id="UP000070299">
    <property type="component" value="Unassembled WGS sequence"/>
</dbReference>
<feature type="transmembrane region" description="Helical" evidence="1">
    <location>
        <begin position="577"/>
        <end position="597"/>
    </location>
</feature>
<dbReference type="PANTHER" id="PTHR42736">
    <property type="entry name" value="PROTEIN-GLUTAMINE GAMMA-GLUTAMYLTRANSFERASE"/>
    <property type="match status" value="1"/>
</dbReference>
<reference evidence="4" key="1">
    <citation type="submission" date="2016-02" db="EMBL/GenBank/DDBJ databases">
        <authorList>
            <person name="Schultz-Johansen M."/>
            <person name="Glaring M.A."/>
            <person name="Bech P.K."/>
            <person name="Stougaard P."/>
        </authorList>
    </citation>
    <scope>NUCLEOTIDE SEQUENCE [LARGE SCALE GENOMIC DNA]</scope>
    <source>
        <strain evidence="4">S66</strain>
    </source>
</reference>
<dbReference type="SMART" id="SM00460">
    <property type="entry name" value="TGc"/>
    <property type="match status" value="1"/>
</dbReference>